<name>A0A7Y6EG76_9SPHN</name>
<feature type="transmembrane region" description="Helical" evidence="8">
    <location>
        <begin position="21"/>
        <end position="41"/>
    </location>
</feature>
<dbReference type="GO" id="GO:0008233">
    <property type="term" value="F:peptidase activity"/>
    <property type="evidence" value="ECO:0007669"/>
    <property type="project" value="UniProtKB-KW"/>
</dbReference>
<dbReference type="RefSeq" id="WP_175310916.1">
    <property type="nucleotide sequence ID" value="NZ_CBCRYR010000057.1"/>
</dbReference>
<proteinExistence type="predicted"/>
<evidence type="ECO:0000259" key="9">
    <source>
        <dbReference type="Pfam" id="PF11984"/>
    </source>
</evidence>
<keyword evidence="6 8" id="KW-1133">Transmembrane helix</keyword>
<evidence type="ECO:0000256" key="7">
    <source>
        <dbReference type="ARBA" id="ARBA00023136"/>
    </source>
</evidence>
<dbReference type="InterPro" id="IPR013426">
    <property type="entry name" value="EpsH-like"/>
</dbReference>
<dbReference type="GO" id="GO:0006508">
    <property type="term" value="P:proteolysis"/>
    <property type="evidence" value="ECO:0007669"/>
    <property type="project" value="UniProtKB-KW"/>
</dbReference>
<dbReference type="InterPro" id="IPR026392">
    <property type="entry name" value="Exo/Archaeosortase_dom"/>
</dbReference>
<dbReference type="EC" id="3.4.22.-" evidence="10"/>
<comment type="subcellular location">
    <subcellularLocation>
        <location evidence="1">Cell membrane</location>
        <topology evidence="1">Multi-pass membrane protein</topology>
    </subcellularLocation>
</comment>
<evidence type="ECO:0000256" key="5">
    <source>
        <dbReference type="ARBA" id="ARBA00022801"/>
    </source>
</evidence>
<dbReference type="AlphaFoldDB" id="A0A7Y6EG76"/>
<evidence type="ECO:0000256" key="8">
    <source>
        <dbReference type="SAM" id="Phobius"/>
    </source>
</evidence>
<organism evidence="10 11">
    <name type="scientific">Sphingomonas zeae</name>
    <dbReference type="NCBI Taxonomy" id="1646122"/>
    <lineage>
        <taxon>Bacteria</taxon>
        <taxon>Pseudomonadati</taxon>
        <taxon>Pseudomonadota</taxon>
        <taxon>Alphaproteobacteria</taxon>
        <taxon>Sphingomonadales</taxon>
        <taxon>Sphingomonadaceae</taxon>
        <taxon>Sphingomonas</taxon>
    </lineage>
</organism>
<evidence type="ECO:0000313" key="10">
    <source>
        <dbReference type="EMBL" id="NUU46145.1"/>
    </source>
</evidence>
<feature type="transmembrane region" description="Helical" evidence="8">
    <location>
        <begin position="261"/>
        <end position="282"/>
    </location>
</feature>
<dbReference type="NCBIfam" id="TIGR04178">
    <property type="entry name" value="exo_archaeo"/>
    <property type="match status" value="1"/>
</dbReference>
<dbReference type="GO" id="GO:0005886">
    <property type="term" value="C:plasma membrane"/>
    <property type="evidence" value="ECO:0007669"/>
    <property type="project" value="UniProtKB-SubCell"/>
</dbReference>
<evidence type="ECO:0000256" key="6">
    <source>
        <dbReference type="ARBA" id="ARBA00022989"/>
    </source>
</evidence>
<keyword evidence="7 8" id="KW-0472">Membrane</keyword>
<evidence type="ECO:0000256" key="1">
    <source>
        <dbReference type="ARBA" id="ARBA00004651"/>
    </source>
</evidence>
<dbReference type="InterPro" id="IPR014263">
    <property type="entry name" value="Methanolan_biosynth_EpsI"/>
</dbReference>
<reference evidence="10 11" key="1">
    <citation type="submission" date="2020-05" db="EMBL/GenBank/DDBJ databases">
        <title>Genome Sequencing of Type Strains.</title>
        <authorList>
            <person name="Lemaire J.F."/>
            <person name="Inderbitzin P."/>
            <person name="Gregorio O.A."/>
            <person name="Collins S.B."/>
            <person name="Wespe N."/>
            <person name="Knight-Connoni V."/>
        </authorList>
    </citation>
    <scope>NUCLEOTIDE SEQUENCE [LARGE SCALE GENOMIC DNA]</scope>
    <source>
        <strain evidence="10 11">DSM 100049</strain>
    </source>
</reference>
<keyword evidence="3" id="KW-0645">Protease</keyword>
<keyword evidence="11" id="KW-1185">Reference proteome</keyword>
<sequence length="508" mass="55341">MASLDEQVRPGQRREWGRWTYHLALLAGAALFVLLLFRADVAHLVDIWWTSTTYGHCLFIGPVVGWLIWQRRSELSQLTPAAWWPGLFVVTGGGLLWLLGESATVALVRQLGLVGMLEGAVITLLGPMVARGMLFPLAYAWFLVPFGAELERPLQQITVSIVMPLLDWSGIPASADGVLIHAGRYWFEVAEACSGSKFVLAMVAFSALVAHLCFRSPWRRTIFVIMSLIVPVLANGVRAWGTIFAADKTSIEVAGGVDHIIFGWVFFAIVMAAVLAIGWQFFDRSPDDPAFDPARLSGAPRRRIDPLLAATLAVAIAAIFPSWSGFAGSRAAVLPAQMALPDITGWTPVQQRTAWSPNYPGADAVLLRSYRDGEGHQVDLAVGVFARQREGGKLGAFGTGVLHEDDRWIRVADLGRIAGGDAMRLTTTGPTGQPVERDVATWYRIGDTLTPDMRRVKLETMKARLLGQRQTAVAVHVSSEGDDPRAIAAFVRALGPVDAFADRLTGQR</sequence>
<dbReference type="NCBIfam" id="TIGR02914">
    <property type="entry name" value="EpsI_fam"/>
    <property type="match status" value="1"/>
</dbReference>
<evidence type="ECO:0000256" key="2">
    <source>
        <dbReference type="ARBA" id="ARBA00022475"/>
    </source>
</evidence>
<dbReference type="EMBL" id="JABMCH010000052">
    <property type="protein sequence ID" value="NUU46145.1"/>
    <property type="molecule type" value="Genomic_DNA"/>
</dbReference>
<feature type="transmembrane region" description="Helical" evidence="8">
    <location>
        <begin position="120"/>
        <end position="144"/>
    </location>
</feature>
<feature type="transmembrane region" description="Helical" evidence="8">
    <location>
        <begin position="303"/>
        <end position="323"/>
    </location>
</feature>
<feature type="transmembrane region" description="Helical" evidence="8">
    <location>
        <begin position="81"/>
        <end position="100"/>
    </location>
</feature>
<evidence type="ECO:0000256" key="3">
    <source>
        <dbReference type="ARBA" id="ARBA00022670"/>
    </source>
</evidence>
<dbReference type="NCBIfam" id="TIGR02602">
    <property type="entry name" value="8TM_EpsH"/>
    <property type="match status" value="1"/>
</dbReference>
<keyword evidence="5 10" id="KW-0378">Hydrolase</keyword>
<gene>
    <name evidence="10" type="primary">xrtA</name>
    <name evidence="10" type="ORF">HP438_04025</name>
</gene>
<feature type="transmembrane region" description="Helical" evidence="8">
    <location>
        <begin position="221"/>
        <end position="241"/>
    </location>
</feature>
<feature type="domain" description="Methanolan biosynthesis EpsI" evidence="9">
    <location>
        <begin position="312"/>
        <end position="496"/>
    </location>
</feature>
<dbReference type="Pfam" id="PF09721">
    <property type="entry name" value="Exosortase_EpsH"/>
    <property type="match status" value="1"/>
</dbReference>
<keyword evidence="2" id="KW-1003">Cell membrane</keyword>
<dbReference type="Proteomes" id="UP000536441">
    <property type="component" value="Unassembled WGS sequence"/>
</dbReference>
<dbReference type="InterPro" id="IPR019127">
    <property type="entry name" value="Exosortase"/>
</dbReference>
<evidence type="ECO:0000313" key="11">
    <source>
        <dbReference type="Proteomes" id="UP000536441"/>
    </source>
</evidence>
<dbReference type="Pfam" id="PF11984">
    <property type="entry name" value="DUF3485"/>
    <property type="match status" value="1"/>
</dbReference>
<feature type="transmembrane region" description="Helical" evidence="8">
    <location>
        <begin position="47"/>
        <end position="69"/>
    </location>
</feature>
<evidence type="ECO:0000256" key="4">
    <source>
        <dbReference type="ARBA" id="ARBA00022692"/>
    </source>
</evidence>
<protein>
    <submittedName>
        <fullName evidence="10">Exosortase A</fullName>
        <ecNumber evidence="10">3.4.22.-</ecNumber>
    </submittedName>
</protein>
<comment type="caution">
    <text evidence="10">The sequence shown here is derived from an EMBL/GenBank/DDBJ whole genome shotgun (WGS) entry which is preliminary data.</text>
</comment>
<dbReference type="NCBIfam" id="TIGR03109">
    <property type="entry name" value="exosort_XrtA"/>
    <property type="match status" value="1"/>
</dbReference>
<dbReference type="InterPro" id="IPR017540">
    <property type="entry name" value="Exosortase-1"/>
</dbReference>
<keyword evidence="4 8" id="KW-0812">Transmembrane</keyword>
<accession>A0A7Y6EG76</accession>